<keyword evidence="1" id="KW-0472">Membrane</keyword>
<evidence type="ECO:0000256" key="1">
    <source>
        <dbReference type="SAM" id="Phobius"/>
    </source>
</evidence>
<keyword evidence="1" id="KW-0812">Transmembrane</keyword>
<keyword evidence="1" id="KW-1133">Transmembrane helix</keyword>
<reference evidence="2" key="1">
    <citation type="submission" date="2020-01" db="EMBL/GenBank/DDBJ databases">
        <authorList>
            <person name="Meier V. D."/>
            <person name="Meier V D."/>
        </authorList>
    </citation>
    <scope>NUCLEOTIDE SEQUENCE</scope>
    <source>
        <strain evidence="2">HLG_WM_MAG_12</strain>
    </source>
</reference>
<dbReference type="EMBL" id="CACVAW010000005">
    <property type="protein sequence ID" value="CAA6801326.1"/>
    <property type="molecule type" value="Genomic_DNA"/>
</dbReference>
<name>A0A6S6S541_9BACT</name>
<evidence type="ECO:0000313" key="2">
    <source>
        <dbReference type="EMBL" id="CAA6801326.1"/>
    </source>
</evidence>
<feature type="transmembrane region" description="Helical" evidence="1">
    <location>
        <begin position="15"/>
        <end position="34"/>
    </location>
</feature>
<organism evidence="2">
    <name type="scientific">uncultured Campylobacterales bacterium</name>
    <dbReference type="NCBI Taxonomy" id="352960"/>
    <lineage>
        <taxon>Bacteria</taxon>
        <taxon>Pseudomonadati</taxon>
        <taxon>Campylobacterota</taxon>
        <taxon>Epsilonproteobacteria</taxon>
        <taxon>Campylobacterales</taxon>
        <taxon>environmental samples</taxon>
    </lineage>
</organism>
<proteinExistence type="predicted"/>
<dbReference type="AlphaFoldDB" id="A0A6S6S541"/>
<gene>
    <name evidence="2" type="ORF">HELGO_WM11050</name>
</gene>
<sequence length="136" mass="15804">MQELGNNKVTLKHKFFGVLFVIFDWLGNFFIRLSRKCATASIPKREMEEIIEEAQHYMDTGKQFEENKEEIITGINTIKTDNEILQDKVNGYEQALLDLYDAFLTNNYNFMSEIFAILGLTNHLQNNSTEQTPKDS</sequence>
<accession>A0A6S6S541</accession>
<protein>
    <submittedName>
        <fullName evidence="2">Uncharacterized protein</fullName>
    </submittedName>
</protein>